<organism evidence="1">
    <name type="scientific">Anguilla anguilla</name>
    <name type="common">European freshwater eel</name>
    <name type="synonym">Muraena anguilla</name>
    <dbReference type="NCBI Taxonomy" id="7936"/>
    <lineage>
        <taxon>Eukaryota</taxon>
        <taxon>Metazoa</taxon>
        <taxon>Chordata</taxon>
        <taxon>Craniata</taxon>
        <taxon>Vertebrata</taxon>
        <taxon>Euteleostomi</taxon>
        <taxon>Actinopterygii</taxon>
        <taxon>Neopterygii</taxon>
        <taxon>Teleostei</taxon>
        <taxon>Anguilliformes</taxon>
        <taxon>Anguillidae</taxon>
        <taxon>Anguilla</taxon>
    </lineage>
</organism>
<reference evidence="1" key="1">
    <citation type="submission" date="2014-11" db="EMBL/GenBank/DDBJ databases">
        <authorList>
            <person name="Amaro Gonzalez C."/>
        </authorList>
    </citation>
    <scope>NUCLEOTIDE SEQUENCE</scope>
</reference>
<accession>A0A0E9VGI0</accession>
<name>A0A0E9VGI0_ANGAN</name>
<dbReference type="EMBL" id="GBXM01031451">
    <property type="protein sequence ID" value="JAH77126.1"/>
    <property type="molecule type" value="Transcribed_RNA"/>
</dbReference>
<evidence type="ECO:0000313" key="1">
    <source>
        <dbReference type="EMBL" id="JAH77126.1"/>
    </source>
</evidence>
<protein>
    <submittedName>
        <fullName evidence="1">Uncharacterized protein</fullName>
    </submittedName>
</protein>
<sequence>MAEIFSVFLRFKNLAVSGQD</sequence>
<proteinExistence type="predicted"/>
<reference evidence="1" key="2">
    <citation type="journal article" date="2015" name="Fish Shellfish Immunol.">
        <title>Early steps in the European eel (Anguilla anguilla)-Vibrio vulnificus interaction in the gills: Role of the RtxA13 toxin.</title>
        <authorList>
            <person name="Callol A."/>
            <person name="Pajuelo D."/>
            <person name="Ebbesson L."/>
            <person name="Teles M."/>
            <person name="MacKenzie S."/>
            <person name="Amaro C."/>
        </authorList>
    </citation>
    <scope>NUCLEOTIDE SEQUENCE</scope>
</reference>
<dbReference type="AlphaFoldDB" id="A0A0E9VGI0"/>